<proteinExistence type="predicted"/>
<reference evidence="3 4" key="1">
    <citation type="submission" date="2024-06" db="EMBL/GenBank/DDBJ databases">
        <title>Genomic Encyclopedia of Type Strains, Phase IV (KMG-IV): sequencing the most valuable type-strain genomes for metagenomic binning, comparative biology and taxonomic classification.</title>
        <authorList>
            <person name="Goeker M."/>
        </authorList>
    </citation>
    <scope>NUCLEOTIDE SEQUENCE [LARGE SCALE GENOMIC DNA]</scope>
    <source>
        <strain evidence="3 4">DSM 21460</strain>
    </source>
</reference>
<protein>
    <submittedName>
        <fullName evidence="3">Tape measure domain-containing protein</fullName>
    </submittedName>
</protein>
<accession>A0ABV2J747</accession>
<dbReference type="InterPro" id="IPR013491">
    <property type="entry name" value="Tape_meas_N"/>
</dbReference>
<evidence type="ECO:0000259" key="2">
    <source>
        <dbReference type="Pfam" id="PF20155"/>
    </source>
</evidence>
<gene>
    <name evidence="3" type="ORF">ABID14_000210</name>
</gene>
<dbReference type="EMBL" id="JBEPMA010000001">
    <property type="protein sequence ID" value="MET3616590.1"/>
    <property type="molecule type" value="Genomic_DNA"/>
</dbReference>
<dbReference type="Proteomes" id="UP001549162">
    <property type="component" value="Unassembled WGS sequence"/>
</dbReference>
<organism evidence="3 4">
    <name type="scientific">Peptoniphilus olsenii</name>
    <dbReference type="NCBI Taxonomy" id="411570"/>
    <lineage>
        <taxon>Bacteria</taxon>
        <taxon>Bacillati</taxon>
        <taxon>Bacillota</taxon>
        <taxon>Tissierellia</taxon>
        <taxon>Tissierellales</taxon>
        <taxon>Peptoniphilaceae</taxon>
        <taxon>Peptoniphilus</taxon>
    </lineage>
</organism>
<feature type="domain" description="Tape measure protein N-terminal" evidence="2">
    <location>
        <begin position="105"/>
        <end position="290"/>
    </location>
</feature>
<feature type="region of interest" description="Disordered" evidence="1">
    <location>
        <begin position="506"/>
        <end position="526"/>
    </location>
</feature>
<dbReference type="RefSeq" id="WP_354366596.1">
    <property type="nucleotide sequence ID" value="NZ_JBEPMA010000001.1"/>
</dbReference>
<comment type="caution">
    <text evidence="3">The sequence shown here is derived from an EMBL/GenBank/DDBJ whole genome shotgun (WGS) entry which is preliminary data.</text>
</comment>
<name>A0ABV2J747_9FIRM</name>
<sequence>MGVLSSTIILKNQMTGVLNSITESMNMVISSAYDVETAGKKAFDVDSLNAARDKIRETQAAIQETALEQEKFNKRVEEGSKSADKLKGFIKSALITYGSFRSVKAFVGLSDEMTQIRARLDSINDGHQSTLELQNMIFESAQRARGEYKMTMDIVSKLGAQAKDAFASNKETIAFAENLNKLFTISGTSAQGVESVMYNLTQAMASGVLRGQDLNAVMSNTPQLIQIIADYMDSPIGQIRKLAEEGQLSADVVKNALLNASDDINLEFEKMPKTFGQIALDMKNRFVKNIEPALARLNEFANSEEFQIFADRAINGVTTVANMIFIATDIAIKGFNFIADHWGIIGPIIWGAVAAFGALELSTLELNAAFLSNPIFRIGVVIGVIIGLYLKWANSVGGVGVAHLIVMNNIKNYWADFVINNRKQISVILYQWDMFKIGIKKVKNGVLNTLDNMKVDGLRILTDMVNGAIGLINKLIGLVNNIPGVSIEAFDKVNLFAGAKVDAERNKKQRDDEIQSAVEKANENQSIRDEKTKELQLKYDMEKFEREKEIAKKQAEKLGGNKDKNTKPTMNFDIPTYTDMPGIAKDIQEAKNAAKGTKKNTEKLKDGLEVKNEDVSHLKDLLERRAIQNFTFEKLEVIANNSFGDIHETADLDGWMEGLTDDLAEAVESTMGGLPAYEH</sequence>
<evidence type="ECO:0000256" key="1">
    <source>
        <dbReference type="SAM" id="MobiDB-lite"/>
    </source>
</evidence>
<keyword evidence="4" id="KW-1185">Reference proteome</keyword>
<evidence type="ECO:0000313" key="4">
    <source>
        <dbReference type="Proteomes" id="UP001549162"/>
    </source>
</evidence>
<evidence type="ECO:0000313" key="3">
    <source>
        <dbReference type="EMBL" id="MET3616590.1"/>
    </source>
</evidence>
<dbReference type="NCBIfam" id="TIGR02675">
    <property type="entry name" value="tape_meas_nterm"/>
    <property type="match status" value="1"/>
</dbReference>
<dbReference type="Pfam" id="PF20155">
    <property type="entry name" value="TMP_3"/>
    <property type="match status" value="1"/>
</dbReference>